<evidence type="ECO:0000313" key="16">
    <source>
        <dbReference type="Proteomes" id="UP000276260"/>
    </source>
</evidence>
<evidence type="ECO:0000256" key="11">
    <source>
        <dbReference type="ARBA" id="ARBA00076792"/>
    </source>
</evidence>
<dbReference type="InterPro" id="IPR020846">
    <property type="entry name" value="MFS_dom"/>
</dbReference>
<feature type="transmembrane region" description="Helical" evidence="13">
    <location>
        <begin position="15"/>
        <end position="33"/>
    </location>
</feature>
<keyword evidence="4" id="KW-1003">Cell membrane</keyword>
<comment type="similarity">
    <text evidence="2 12">Belongs to the major facilitator superfamily. Sugar transporter (TC 2.A.1.1) family.</text>
</comment>
<feature type="domain" description="Major facilitator superfamily (MFS) profile" evidence="14">
    <location>
        <begin position="20"/>
        <end position="462"/>
    </location>
</feature>
<organism evidence="15 16">
    <name type="scientific">Rheinheimera mesophila</name>
    <dbReference type="NCBI Taxonomy" id="1547515"/>
    <lineage>
        <taxon>Bacteria</taxon>
        <taxon>Pseudomonadati</taxon>
        <taxon>Pseudomonadota</taxon>
        <taxon>Gammaproteobacteria</taxon>
        <taxon>Chromatiales</taxon>
        <taxon>Chromatiaceae</taxon>
        <taxon>Rheinheimera</taxon>
    </lineage>
</organism>
<feature type="transmembrane region" description="Helical" evidence="13">
    <location>
        <begin position="53"/>
        <end position="74"/>
    </location>
</feature>
<evidence type="ECO:0000256" key="2">
    <source>
        <dbReference type="ARBA" id="ARBA00010992"/>
    </source>
</evidence>
<keyword evidence="16" id="KW-1185">Reference proteome</keyword>
<dbReference type="InterPro" id="IPR050820">
    <property type="entry name" value="MFS_Sugar_Transporter"/>
</dbReference>
<comment type="subcellular location">
    <subcellularLocation>
        <location evidence="1">Cell membrane</location>
        <topology evidence="1">Multi-pass membrane protein</topology>
    </subcellularLocation>
</comment>
<dbReference type="FunFam" id="1.20.1250.20:FF:000122">
    <property type="entry name" value="D-xylose transporter XylE"/>
    <property type="match status" value="1"/>
</dbReference>
<gene>
    <name evidence="15" type="ORF">EIK76_12175</name>
</gene>
<dbReference type="PANTHER" id="PTHR48023:SF4">
    <property type="entry name" value="D-XYLOSE-PROTON SYMPORTER-LIKE 2"/>
    <property type="match status" value="1"/>
</dbReference>
<dbReference type="PROSITE" id="PS50850">
    <property type="entry name" value="MFS"/>
    <property type="match status" value="1"/>
</dbReference>
<protein>
    <recommendedName>
        <fullName evidence="10">D-xylose-proton symporter</fullName>
    </recommendedName>
    <alternativeName>
        <fullName evidence="11">D-xylose transporter</fullName>
    </alternativeName>
</protein>
<feature type="transmembrane region" description="Helical" evidence="13">
    <location>
        <begin position="267"/>
        <end position="292"/>
    </location>
</feature>
<dbReference type="GO" id="GO:0005886">
    <property type="term" value="C:plasma membrane"/>
    <property type="evidence" value="ECO:0007669"/>
    <property type="project" value="UniProtKB-SubCell"/>
</dbReference>
<name>A0A3P3QGI8_9GAMM</name>
<dbReference type="EMBL" id="RRCF01000003">
    <property type="protein sequence ID" value="RRJ20276.1"/>
    <property type="molecule type" value="Genomic_DNA"/>
</dbReference>
<dbReference type="InterPro" id="IPR047984">
    <property type="entry name" value="XylE-like"/>
</dbReference>
<sequence length="471" mass="50738">MQHGNESTVSAENKIFILFISLVATIGGFLFGFDSGVINGTVDGLQQAFNSQSVGTGFNVASMLLGCAVGAFFAGRLADISGRKTILLISAVFFIVSAWGSGIAEGSLEFVIYRVLGGLAVGAASVITPAYICEVAPARYRGMLTTLQQIAIIFGLFMAFVSNYLLAEYAGASTATLWFDFAAWRWMFWMELFPAILFLLMLFFIPESPRFLVLKGRNDTASAVLTRLYGSAVATRKLAEIQQSLSADHQPRLTDLLSSHTGKVRTIVWVGIGLASFQQLVGINVVFYYGAVLWQAVGFSESDALLINVISGGLSIAACVITLLIIDKVGRKPLLQWGSVGMAITLGLMVLCFANASQDENGNLLLGDWGKVALISANAYVFFFNMSWGPVMWVMLGEMFPNQIRGLGLAVSGLAQWVCNFIITMTFPLLLAGIGLAATYGLYTLGAALSILFVIRMVHETKGTELEDMQG</sequence>
<comment type="catalytic activity">
    <reaction evidence="9">
        <text>D-xylose(in) + H(+)(in) = D-xylose(out) + H(+)(out)</text>
        <dbReference type="Rhea" id="RHEA:28959"/>
        <dbReference type="ChEBI" id="CHEBI:15378"/>
        <dbReference type="ChEBI" id="CHEBI:53455"/>
    </reaction>
    <physiologicalReaction direction="right-to-left" evidence="9">
        <dbReference type="Rhea" id="RHEA:28961"/>
    </physiologicalReaction>
</comment>
<dbReference type="Proteomes" id="UP000276260">
    <property type="component" value="Unassembled WGS sequence"/>
</dbReference>
<keyword evidence="5" id="KW-0762">Sugar transport</keyword>
<comment type="caution">
    <text evidence="15">The sequence shown here is derived from an EMBL/GenBank/DDBJ whole genome shotgun (WGS) entry which is preliminary data.</text>
</comment>
<feature type="transmembrane region" description="Helical" evidence="13">
    <location>
        <begin position="86"/>
        <end position="104"/>
    </location>
</feature>
<feature type="transmembrane region" description="Helical" evidence="13">
    <location>
        <begin position="110"/>
        <end position="132"/>
    </location>
</feature>
<feature type="transmembrane region" description="Helical" evidence="13">
    <location>
        <begin position="304"/>
        <end position="325"/>
    </location>
</feature>
<keyword evidence="6 13" id="KW-0812">Transmembrane</keyword>
<dbReference type="PROSITE" id="PS00217">
    <property type="entry name" value="SUGAR_TRANSPORT_2"/>
    <property type="match status" value="1"/>
</dbReference>
<dbReference type="Gene3D" id="1.20.1250.20">
    <property type="entry name" value="MFS general substrate transporter like domains"/>
    <property type="match status" value="2"/>
</dbReference>
<evidence type="ECO:0000256" key="4">
    <source>
        <dbReference type="ARBA" id="ARBA00022475"/>
    </source>
</evidence>
<dbReference type="OrthoDB" id="5368493at2"/>
<evidence type="ECO:0000256" key="10">
    <source>
        <dbReference type="ARBA" id="ARBA00070440"/>
    </source>
</evidence>
<keyword evidence="8 13" id="KW-0472">Membrane</keyword>
<dbReference type="GO" id="GO:0022857">
    <property type="term" value="F:transmembrane transporter activity"/>
    <property type="evidence" value="ECO:0007669"/>
    <property type="project" value="InterPro"/>
</dbReference>
<evidence type="ECO:0000256" key="5">
    <source>
        <dbReference type="ARBA" id="ARBA00022597"/>
    </source>
</evidence>
<evidence type="ECO:0000259" key="14">
    <source>
        <dbReference type="PROSITE" id="PS50850"/>
    </source>
</evidence>
<feature type="transmembrane region" description="Helical" evidence="13">
    <location>
        <begin position="144"/>
        <end position="166"/>
    </location>
</feature>
<evidence type="ECO:0000256" key="3">
    <source>
        <dbReference type="ARBA" id="ARBA00022448"/>
    </source>
</evidence>
<evidence type="ECO:0000256" key="8">
    <source>
        <dbReference type="ARBA" id="ARBA00023136"/>
    </source>
</evidence>
<dbReference type="NCBIfam" id="TIGR00879">
    <property type="entry name" value="SP"/>
    <property type="match status" value="1"/>
</dbReference>
<dbReference type="PRINTS" id="PR00171">
    <property type="entry name" value="SUGRTRNSPORT"/>
</dbReference>
<evidence type="ECO:0000256" key="1">
    <source>
        <dbReference type="ARBA" id="ARBA00004651"/>
    </source>
</evidence>
<keyword evidence="3 12" id="KW-0813">Transport</keyword>
<feature type="transmembrane region" description="Helical" evidence="13">
    <location>
        <begin position="377"/>
        <end position="396"/>
    </location>
</feature>
<dbReference type="SUPFAM" id="SSF103473">
    <property type="entry name" value="MFS general substrate transporter"/>
    <property type="match status" value="1"/>
</dbReference>
<reference evidence="15 16" key="1">
    <citation type="submission" date="2018-11" db="EMBL/GenBank/DDBJ databases">
        <title>Draft genome analysis of Rheinheimera mesophila isolated from an industrial waste site.</title>
        <authorList>
            <person name="Yu Q."/>
            <person name="Qi Y."/>
            <person name="Zhang H."/>
            <person name="Lu Y."/>
            <person name="Pu J."/>
        </authorList>
    </citation>
    <scope>NUCLEOTIDE SEQUENCE [LARGE SCALE GENOMIC DNA]</scope>
    <source>
        <strain evidence="15 16">IITR13</strain>
    </source>
</reference>
<evidence type="ECO:0000256" key="6">
    <source>
        <dbReference type="ARBA" id="ARBA00022692"/>
    </source>
</evidence>
<evidence type="ECO:0000256" key="13">
    <source>
        <dbReference type="SAM" id="Phobius"/>
    </source>
</evidence>
<evidence type="ECO:0000313" key="15">
    <source>
        <dbReference type="EMBL" id="RRJ20276.1"/>
    </source>
</evidence>
<feature type="transmembrane region" description="Helical" evidence="13">
    <location>
        <begin position="408"/>
        <end position="431"/>
    </location>
</feature>
<dbReference type="PANTHER" id="PTHR48023">
    <property type="entry name" value="D-XYLOSE-PROTON SYMPORTER-LIKE 2"/>
    <property type="match status" value="1"/>
</dbReference>
<feature type="transmembrane region" description="Helical" evidence="13">
    <location>
        <begin position="186"/>
        <end position="205"/>
    </location>
</feature>
<dbReference type="InterPro" id="IPR005828">
    <property type="entry name" value="MFS_sugar_transport-like"/>
</dbReference>
<dbReference type="PROSITE" id="PS00216">
    <property type="entry name" value="SUGAR_TRANSPORT_1"/>
    <property type="match status" value="1"/>
</dbReference>
<dbReference type="InterPro" id="IPR036259">
    <property type="entry name" value="MFS_trans_sf"/>
</dbReference>
<dbReference type="RefSeq" id="WP_125060932.1">
    <property type="nucleotide sequence ID" value="NZ_RRCF01000003.1"/>
</dbReference>
<accession>A0A3P3QGI8</accession>
<keyword evidence="7 13" id="KW-1133">Transmembrane helix</keyword>
<dbReference type="AlphaFoldDB" id="A0A3P3QGI8"/>
<evidence type="ECO:0000256" key="9">
    <source>
        <dbReference type="ARBA" id="ARBA00050593"/>
    </source>
</evidence>
<feature type="transmembrane region" description="Helical" evidence="13">
    <location>
        <begin position="337"/>
        <end position="357"/>
    </location>
</feature>
<dbReference type="CDD" id="cd17359">
    <property type="entry name" value="MFS_XylE_like"/>
    <property type="match status" value="1"/>
</dbReference>
<feature type="transmembrane region" description="Helical" evidence="13">
    <location>
        <begin position="437"/>
        <end position="455"/>
    </location>
</feature>
<dbReference type="InterPro" id="IPR005829">
    <property type="entry name" value="Sugar_transporter_CS"/>
</dbReference>
<dbReference type="Pfam" id="PF00083">
    <property type="entry name" value="Sugar_tr"/>
    <property type="match status" value="1"/>
</dbReference>
<dbReference type="InterPro" id="IPR003663">
    <property type="entry name" value="Sugar/inositol_transpt"/>
</dbReference>
<evidence type="ECO:0000256" key="12">
    <source>
        <dbReference type="RuleBase" id="RU003346"/>
    </source>
</evidence>
<evidence type="ECO:0000256" key="7">
    <source>
        <dbReference type="ARBA" id="ARBA00022989"/>
    </source>
</evidence>
<proteinExistence type="inferred from homology"/>